<dbReference type="InterPro" id="IPR003010">
    <property type="entry name" value="C-N_Hydrolase"/>
</dbReference>
<dbReference type="InterPro" id="IPR045378">
    <property type="entry name" value="LNT_N"/>
</dbReference>
<evidence type="ECO:0000256" key="1">
    <source>
        <dbReference type="ARBA" id="ARBA00004651"/>
    </source>
</evidence>
<keyword evidence="4 8" id="KW-0812">Transmembrane</keyword>
<dbReference type="PROSITE" id="PS50263">
    <property type="entry name" value="CN_HYDROLASE"/>
    <property type="match status" value="1"/>
</dbReference>
<comment type="similarity">
    <text evidence="8">Belongs to the CN hydrolase family. Apolipoprotein N-acyltransferase subfamily.</text>
</comment>
<keyword evidence="12" id="KW-1185">Reference proteome</keyword>
<dbReference type="HAMAP" id="MF_01148">
    <property type="entry name" value="Lnt"/>
    <property type="match status" value="1"/>
</dbReference>
<organism evidence="11 12">
    <name type="scientific">Actinocorallia longicatena</name>
    <dbReference type="NCBI Taxonomy" id="111803"/>
    <lineage>
        <taxon>Bacteria</taxon>
        <taxon>Bacillati</taxon>
        <taxon>Actinomycetota</taxon>
        <taxon>Actinomycetes</taxon>
        <taxon>Streptosporangiales</taxon>
        <taxon>Thermomonosporaceae</taxon>
        <taxon>Actinocorallia</taxon>
    </lineage>
</organism>
<dbReference type="CDD" id="cd07571">
    <property type="entry name" value="ALP_N-acyl_transferase"/>
    <property type="match status" value="1"/>
</dbReference>
<name>A0ABP6Q6M0_9ACTN</name>
<comment type="catalytic activity">
    <reaction evidence="8">
        <text>N-terminal S-1,2-diacyl-sn-glyceryl-L-cysteinyl-[lipoprotein] + a glycerophospholipid = N-acyl-S-1,2-diacyl-sn-glyceryl-L-cysteinyl-[lipoprotein] + a 2-acyl-sn-glycero-3-phospholipid + H(+)</text>
        <dbReference type="Rhea" id="RHEA:48228"/>
        <dbReference type="Rhea" id="RHEA-COMP:14681"/>
        <dbReference type="Rhea" id="RHEA-COMP:14684"/>
        <dbReference type="ChEBI" id="CHEBI:15378"/>
        <dbReference type="ChEBI" id="CHEBI:136912"/>
        <dbReference type="ChEBI" id="CHEBI:140656"/>
        <dbReference type="ChEBI" id="CHEBI:140657"/>
        <dbReference type="ChEBI" id="CHEBI:140660"/>
        <dbReference type="EC" id="2.3.1.269"/>
    </reaction>
</comment>
<evidence type="ECO:0000256" key="6">
    <source>
        <dbReference type="ARBA" id="ARBA00023136"/>
    </source>
</evidence>
<dbReference type="Proteomes" id="UP001501237">
    <property type="component" value="Unassembled WGS sequence"/>
</dbReference>
<keyword evidence="3 8" id="KW-0808">Transferase</keyword>
<feature type="transmembrane region" description="Helical" evidence="8">
    <location>
        <begin position="172"/>
        <end position="200"/>
    </location>
</feature>
<evidence type="ECO:0000256" key="3">
    <source>
        <dbReference type="ARBA" id="ARBA00022679"/>
    </source>
</evidence>
<evidence type="ECO:0000313" key="11">
    <source>
        <dbReference type="EMBL" id="GAA3205988.1"/>
    </source>
</evidence>
<accession>A0ABP6Q6M0</accession>
<comment type="caution">
    <text evidence="8">Lacks conserved residue(s) required for the propagation of feature annotation.</text>
</comment>
<reference evidence="12" key="1">
    <citation type="journal article" date="2019" name="Int. J. Syst. Evol. Microbiol.">
        <title>The Global Catalogue of Microorganisms (GCM) 10K type strain sequencing project: providing services to taxonomists for standard genome sequencing and annotation.</title>
        <authorList>
            <consortium name="The Broad Institute Genomics Platform"/>
            <consortium name="The Broad Institute Genome Sequencing Center for Infectious Disease"/>
            <person name="Wu L."/>
            <person name="Ma J."/>
        </authorList>
    </citation>
    <scope>NUCLEOTIDE SEQUENCE [LARGE SCALE GENOMIC DNA]</scope>
    <source>
        <strain evidence="12">JCM 9377</strain>
    </source>
</reference>
<keyword evidence="7 8" id="KW-0012">Acyltransferase</keyword>
<dbReference type="Pfam" id="PF00795">
    <property type="entry name" value="CN_hydrolase"/>
    <property type="match status" value="1"/>
</dbReference>
<comment type="function">
    <text evidence="8">Catalyzes the phospholipid dependent N-acylation of the N-terminal cysteine of apolipoprotein, the last step in lipoprotein maturation.</text>
</comment>
<feature type="transmembrane region" description="Helical" evidence="8">
    <location>
        <begin position="80"/>
        <end position="97"/>
    </location>
</feature>
<evidence type="ECO:0000256" key="4">
    <source>
        <dbReference type="ARBA" id="ARBA00022692"/>
    </source>
</evidence>
<evidence type="ECO:0000256" key="8">
    <source>
        <dbReference type="HAMAP-Rule" id="MF_01148"/>
    </source>
</evidence>
<dbReference type="EMBL" id="BAAAUV010000004">
    <property type="protein sequence ID" value="GAA3205988.1"/>
    <property type="molecule type" value="Genomic_DNA"/>
</dbReference>
<dbReference type="PANTHER" id="PTHR38686:SF1">
    <property type="entry name" value="APOLIPOPROTEIN N-ACYLTRANSFERASE"/>
    <property type="match status" value="1"/>
</dbReference>
<dbReference type="RefSeq" id="WP_344825533.1">
    <property type="nucleotide sequence ID" value="NZ_BAAAUV010000004.1"/>
</dbReference>
<evidence type="ECO:0000256" key="5">
    <source>
        <dbReference type="ARBA" id="ARBA00022989"/>
    </source>
</evidence>
<feature type="transmembrane region" description="Helical" evidence="8">
    <location>
        <begin position="109"/>
        <end position="129"/>
    </location>
</feature>
<feature type="region of interest" description="Disordered" evidence="9">
    <location>
        <begin position="1"/>
        <end position="22"/>
    </location>
</feature>
<dbReference type="NCBIfam" id="TIGR00546">
    <property type="entry name" value="lnt"/>
    <property type="match status" value="1"/>
</dbReference>
<evidence type="ECO:0000259" key="10">
    <source>
        <dbReference type="PROSITE" id="PS50263"/>
    </source>
</evidence>
<sequence>MTQDTVAEDVPARPITSPRPSRRSPWLRIAAAAAAGLIMYLAFPPSVLGPSEGSTDGLWPLAPVGVALLTLVLRGVRARFAALLGLVAGFCFFFPVLPGLKPIGTDVWIALSVTEALYFVPMAACMAVVSKTRLWPLWTAGLWLTQELLRGRVPFGGFPWARLAFSQTDTPLTAFASIGGAPLVSFMTALIGTLLAYAIVKHSKRATVLGLAGALAITFAGLIIPTGSGTGGREATVAVIQGNVPRSGMDFLGQRQAVLNNHVKETKVLAAEIRAGRVPKPDLVIWPENSSDLDPYNDPEARAVIDGAVKDVGVPVLVGALTDTPDGEKVENRGIVWDPVTGPGAYYTKRHPVPFGEYIPFRSVLTKFIARLERVPRDFARGTQSNLMKIGGVEIGDVICFEVAYDGIVRDAAQGDMIVVQTNNATYGHTSLPWQQLAMSRLRAVEHDRSVLVAATSGISAIITPDGRLVKQSREFTAEIQVSAVPVRTGTTISDHLGGAPEWLLAFVGMTGLLIALRARRTPTEDDAA</sequence>
<comment type="subcellular location">
    <subcellularLocation>
        <location evidence="1 8">Cell membrane</location>
        <topology evidence="1 8">Multi-pass membrane protein</topology>
    </subcellularLocation>
</comment>
<gene>
    <name evidence="11" type="primary">lnt_1</name>
    <name evidence="8" type="synonym">lnt</name>
    <name evidence="11" type="ORF">GCM10010468_21320</name>
</gene>
<comment type="caution">
    <text evidence="11">The sequence shown here is derived from an EMBL/GenBank/DDBJ whole genome shotgun (WGS) entry which is preliminary data.</text>
</comment>
<dbReference type="EC" id="2.3.1.269" evidence="8"/>
<dbReference type="Gene3D" id="3.60.110.10">
    <property type="entry name" value="Carbon-nitrogen hydrolase"/>
    <property type="match status" value="1"/>
</dbReference>
<evidence type="ECO:0000313" key="12">
    <source>
        <dbReference type="Proteomes" id="UP001501237"/>
    </source>
</evidence>
<keyword evidence="6 8" id="KW-0472">Membrane</keyword>
<dbReference type="InterPro" id="IPR036526">
    <property type="entry name" value="C-N_Hydrolase_sf"/>
</dbReference>
<keyword evidence="5 8" id="KW-1133">Transmembrane helix</keyword>
<protein>
    <recommendedName>
        <fullName evidence="8">Apolipoprotein N-acyltransferase</fullName>
        <shortName evidence="8">ALP N-acyltransferase</shortName>
        <ecNumber evidence="8">2.3.1.269</ecNumber>
    </recommendedName>
</protein>
<dbReference type="Pfam" id="PF20154">
    <property type="entry name" value="LNT_N"/>
    <property type="match status" value="1"/>
</dbReference>
<comment type="pathway">
    <text evidence="8">Protein modification; lipoprotein biosynthesis (N-acyl transfer).</text>
</comment>
<feature type="transmembrane region" description="Helical" evidence="8">
    <location>
        <begin position="206"/>
        <end position="224"/>
    </location>
</feature>
<evidence type="ECO:0000256" key="7">
    <source>
        <dbReference type="ARBA" id="ARBA00023315"/>
    </source>
</evidence>
<evidence type="ECO:0000256" key="9">
    <source>
        <dbReference type="SAM" id="MobiDB-lite"/>
    </source>
</evidence>
<dbReference type="PANTHER" id="PTHR38686">
    <property type="entry name" value="APOLIPOPROTEIN N-ACYLTRANSFERASE"/>
    <property type="match status" value="1"/>
</dbReference>
<feature type="transmembrane region" description="Helical" evidence="8">
    <location>
        <begin position="26"/>
        <end position="45"/>
    </location>
</feature>
<dbReference type="SUPFAM" id="SSF56317">
    <property type="entry name" value="Carbon-nitrogen hydrolase"/>
    <property type="match status" value="1"/>
</dbReference>
<proteinExistence type="inferred from homology"/>
<evidence type="ECO:0000256" key="2">
    <source>
        <dbReference type="ARBA" id="ARBA00022475"/>
    </source>
</evidence>
<keyword evidence="2 8" id="KW-1003">Cell membrane</keyword>
<dbReference type="InterPro" id="IPR004563">
    <property type="entry name" value="Apolipo_AcylTrfase"/>
</dbReference>
<feature type="domain" description="CN hydrolase" evidence="10">
    <location>
        <begin position="235"/>
        <end position="487"/>
    </location>
</feature>